<feature type="transmembrane region" description="Helical" evidence="10">
    <location>
        <begin position="307"/>
        <end position="325"/>
    </location>
</feature>
<dbReference type="SUPFAM" id="SSF56112">
    <property type="entry name" value="Protein kinase-like (PK-like)"/>
    <property type="match status" value="1"/>
</dbReference>
<evidence type="ECO:0000313" key="13">
    <source>
        <dbReference type="Proteomes" id="UP000027002"/>
    </source>
</evidence>
<evidence type="ECO:0000256" key="1">
    <source>
        <dbReference type="ARBA" id="ARBA00003747"/>
    </source>
</evidence>
<comment type="catalytic activity">
    <reaction evidence="8">
        <text>L-threonyl-[protein] + ATP = O-phospho-L-threonyl-[protein] + ADP + H(+)</text>
        <dbReference type="Rhea" id="RHEA:46608"/>
        <dbReference type="Rhea" id="RHEA-COMP:11060"/>
        <dbReference type="Rhea" id="RHEA-COMP:11605"/>
        <dbReference type="ChEBI" id="CHEBI:15378"/>
        <dbReference type="ChEBI" id="CHEBI:30013"/>
        <dbReference type="ChEBI" id="CHEBI:30616"/>
        <dbReference type="ChEBI" id="CHEBI:61977"/>
        <dbReference type="ChEBI" id="CHEBI:456216"/>
        <dbReference type="EC" id="2.7.11.1"/>
    </reaction>
</comment>
<dbReference type="Gene3D" id="1.10.510.10">
    <property type="entry name" value="Transferase(Phosphotransferase) domain 1"/>
    <property type="match status" value="1"/>
</dbReference>
<keyword evidence="10" id="KW-0472">Membrane</keyword>
<dbReference type="AlphaFoldDB" id="A0A8E5MI20"/>
<evidence type="ECO:0000256" key="5">
    <source>
        <dbReference type="ARBA" id="ARBA00019973"/>
    </source>
</evidence>
<keyword evidence="10" id="KW-1133">Transmembrane helix</keyword>
<dbReference type="EC" id="2.7.11.1" evidence="3"/>
<organism evidence="12 13">
    <name type="scientific">Ustilaginoidea virens</name>
    <name type="common">Rice false smut fungus</name>
    <name type="synonym">Villosiclava virens</name>
    <dbReference type="NCBI Taxonomy" id="1159556"/>
    <lineage>
        <taxon>Eukaryota</taxon>
        <taxon>Fungi</taxon>
        <taxon>Dikarya</taxon>
        <taxon>Ascomycota</taxon>
        <taxon>Pezizomycotina</taxon>
        <taxon>Sordariomycetes</taxon>
        <taxon>Hypocreomycetidae</taxon>
        <taxon>Hypocreales</taxon>
        <taxon>Clavicipitaceae</taxon>
        <taxon>Ustilaginoidea</taxon>
    </lineage>
</organism>
<keyword evidence="10" id="KW-0812">Transmembrane</keyword>
<evidence type="ECO:0000313" key="12">
    <source>
        <dbReference type="EMBL" id="QUC20271.1"/>
    </source>
</evidence>
<evidence type="ECO:0000256" key="3">
    <source>
        <dbReference type="ARBA" id="ARBA00012513"/>
    </source>
</evidence>
<evidence type="ECO:0000256" key="2">
    <source>
        <dbReference type="ARBA" id="ARBA00011534"/>
    </source>
</evidence>
<gene>
    <name evidence="12" type="ORF">UV8b_04512</name>
</gene>
<proteinExistence type="predicted"/>
<evidence type="ECO:0000256" key="7">
    <source>
        <dbReference type="ARBA" id="ARBA00033194"/>
    </source>
</evidence>
<dbReference type="GO" id="GO:0005524">
    <property type="term" value="F:ATP binding"/>
    <property type="evidence" value="ECO:0007669"/>
    <property type="project" value="InterPro"/>
</dbReference>
<dbReference type="PROSITE" id="PS00109">
    <property type="entry name" value="PROTEIN_KINASE_TYR"/>
    <property type="match status" value="1"/>
</dbReference>
<feature type="domain" description="Protein kinase" evidence="11">
    <location>
        <begin position="62"/>
        <end position="308"/>
    </location>
</feature>
<dbReference type="RefSeq" id="XP_042997944.1">
    <property type="nucleotide sequence ID" value="XM_043142010.1"/>
</dbReference>
<dbReference type="PANTHER" id="PTHR44329">
    <property type="entry name" value="SERINE/THREONINE-PROTEIN KINASE TNNI3K-RELATED"/>
    <property type="match status" value="1"/>
</dbReference>
<sequence>MHLICYRQNLLQPARDTEEQRVLVCGLAQRVHHSSLIFLASLNPNFSATAMPLDEIQYPPGFGLKDVVAWGSTGLIILDAATQTVIKTPFDDEFRPSIQRERLIYERLTELGGHDGILSYHGGVDGGGIRLGYASKHDLQSFIQQQNSLDLRLRLRWMIQLAETLHFIHNAGIIHGDLTTSNMFLDDRLNLKLADFAGSSIDMEPLLVTVTVSYEYPGDLLSTQADIFAVGSAMYEIMTGERPYSSLSEVDTRKRYQNKEFPDIASLGSLGHVIRACWEGSYSNSKALAKDLKAIQETSNTVASDTWLPHILFGIGAIVLAALVYRKLARIS</sequence>
<dbReference type="KEGG" id="uvi:66065290"/>
<evidence type="ECO:0000256" key="10">
    <source>
        <dbReference type="SAM" id="Phobius"/>
    </source>
</evidence>
<dbReference type="Pfam" id="PF00069">
    <property type="entry name" value="Pkinase"/>
    <property type="match status" value="1"/>
</dbReference>
<evidence type="ECO:0000256" key="6">
    <source>
        <dbReference type="ARBA" id="ARBA00030980"/>
    </source>
</evidence>
<dbReference type="GO" id="GO:0004674">
    <property type="term" value="F:protein serine/threonine kinase activity"/>
    <property type="evidence" value="ECO:0007669"/>
    <property type="project" value="UniProtKB-EC"/>
</dbReference>
<dbReference type="Proteomes" id="UP000027002">
    <property type="component" value="Chromosome 4"/>
</dbReference>
<dbReference type="InterPro" id="IPR011009">
    <property type="entry name" value="Kinase-like_dom_sf"/>
</dbReference>
<comment type="catalytic activity">
    <reaction evidence="9">
        <text>L-seryl-[protein] + ATP = O-phospho-L-seryl-[protein] + ADP + H(+)</text>
        <dbReference type="Rhea" id="RHEA:17989"/>
        <dbReference type="Rhea" id="RHEA-COMP:9863"/>
        <dbReference type="Rhea" id="RHEA-COMP:11604"/>
        <dbReference type="ChEBI" id="CHEBI:15378"/>
        <dbReference type="ChEBI" id="CHEBI:29999"/>
        <dbReference type="ChEBI" id="CHEBI:30616"/>
        <dbReference type="ChEBI" id="CHEBI:83421"/>
        <dbReference type="ChEBI" id="CHEBI:456216"/>
        <dbReference type="EC" id="2.7.11.1"/>
    </reaction>
</comment>
<comment type="function">
    <text evidence="1">Component of the EKC/KEOPS complex that is required for the formation of a threonylcarbamoyl group on adenosine at position 37 (t(6)A37) in tRNAs that read codons beginning with adenine. The complex is probably involved in the transfer of the threonylcarbamoyl moiety of threonylcarbamoyl-AMP (TC-AMP) to the N6 group of A37. BUD32 has ATPase activity in the context of the EKC/KEOPS complex and likely plays a supporting role to the catalytic subunit KAE1. The EKC/KEOPS complex also promotes both telomere uncapping and telomere elongation. The complex is required for efficient recruitment of transcriptional coactivators.</text>
</comment>
<dbReference type="PANTHER" id="PTHR44329:SF291">
    <property type="entry name" value="PROTEIN KINASE DOMAIN-CONTAINING PROTEIN"/>
    <property type="match status" value="1"/>
</dbReference>
<protein>
    <recommendedName>
        <fullName evidence="5">EKC/KEOPS complex subunit BUD32</fullName>
        <ecNumber evidence="3">2.7.11.1</ecNumber>
    </recommendedName>
    <alternativeName>
        <fullName evidence="6 7">Atypical Serine/threonine protein kinase BUD32</fullName>
    </alternativeName>
    <alternativeName>
        <fullName evidence="4">EKC/KEOPS complex subunit bud32</fullName>
    </alternativeName>
</protein>
<evidence type="ECO:0000259" key="11">
    <source>
        <dbReference type="PROSITE" id="PS50011"/>
    </source>
</evidence>
<dbReference type="PROSITE" id="PS50011">
    <property type="entry name" value="PROTEIN_KINASE_DOM"/>
    <property type="match status" value="1"/>
</dbReference>
<keyword evidence="13" id="KW-1185">Reference proteome</keyword>
<accession>A0A8E5MI20</accession>
<dbReference type="InterPro" id="IPR051681">
    <property type="entry name" value="Ser/Thr_Kinases-Pseudokinases"/>
</dbReference>
<evidence type="ECO:0000256" key="4">
    <source>
        <dbReference type="ARBA" id="ARBA00013948"/>
    </source>
</evidence>
<comment type="subunit">
    <text evidence="2">Component of the EKC/KEOPS complex composed of at least BUD32, CGI121, GON7, KAE1 and PCC1; the whole complex dimerizes.</text>
</comment>
<dbReference type="OrthoDB" id="1668230at2759"/>
<dbReference type="GeneID" id="66065290"/>
<evidence type="ECO:0000256" key="9">
    <source>
        <dbReference type="ARBA" id="ARBA00048679"/>
    </source>
</evidence>
<reference evidence="12" key="1">
    <citation type="submission" date="2020-03" db="EMBL/GenBank/DDBJ databases">
        <title>A mixture of massive structural variations and highly conserved coding sequences in Ustilaginoidea virens genome.</title>
        <authorList>
            <person name="Zhang K."/>
            <person name="Zhao Z."/>
            <person name="Zhang Z."/>
            <person name="Li Y."/>
            <person name="Hsiang T."/>
            <person name="Sun W."/>
        </authorList>
    </citation>
    <scope>NUCLEOTIDE SEQUENCE</scope>
    <source>
        <strain evidence="12">UV-8b</strain>
    </source>
</reference>
<dbReference type="InterPro" id="IPR008266">
    <property type="entry name" value="Tyr_kinase_AS"/>
</dbReference>
<evidence type="ECO:0000256" key="8">
    <source>
        <dbReference type="ARBA" id="ARBA00047899"/>
    </source>
</evidence>
<dbReference type="EMBL" id="CP072756">
    <property type="protein sequence ID" value="QUC20271.1"/>
    <property type="molecule type" value="Genomic_DNA"/>
</dbReference>
<name>A0A8E5MI20_USTVR</name>
<dbReference type="InterPro" id="IPR000719">
    <property type="entry name" value="Prot_kinase_dom"/>
</dbReference>